<dbReference type="AlphaFoldDB" id="A0A0V0GWS0"/>
<accession>A0A0V0GWS0</accession>
<evidence type="ECO:0000313" key="1">
    <source>
        <dbReference type="EMBL" id="JAP12542.1"/>
    </source>
</evidence>
<name>A0A0V0GWS0_SOLCH</name>
<dbReference type="EMBL" id="GEDG01029438">
    <property type="protein sequence ID" value="JAP12542.1"/>
    <property type="molecule type" value="Transcribed_RNA"/>
</dbReference>
<protein>
    <submittedName>
        <fullName evidence="1">Putative ovule protein</fullName>
    </submittedName>
</protein>
<reference evidence="1" key="1">
    <citation type="submission" date="2015-12" db="EMBL/GenBank/DDBJ databases">
        <title>Gene expression during late stages of embryo sac development: a critical building block for successful pollen-pistil interactions.</title>
        <authorList>
            <person name="Liu Y."/>
            <person name="Joly V."/>
            <person name="Sabar M."/>
            <person name="Matton D.P."/>
        </authorList>
    </citation>
    <scope>NUCLEOTIDE SEQUENCE</scope>
</reference>
<sequence>MKLHNVCNCSSKVLLRSKESENAHHSFWFSQISRILLPKAEQVEIQTYLTSKISDIICLYCSNFIRCQQQHT</sequence>
<proteinExistence type="predicted"/>
<organism evidence="1">
    <name type="scientific">Solanum chacoense</name>
    <name type="common">Chaco potato</name>
    <dbReference type="NCBI Taxonomy" id="4108"/>
    <lineage>
        <taxon>Eukaryota</taxon>
        <taxon>Viridiplantae</taxon>
        <taxon>Streptophyta</taxon>
        <taxon>Embryophyta</taxon>
        <taxon>Tracheophyta</taxon>
        <taxon>Spermatophyta</taxon>
        <taxon>Magnoliopsida</taxon>
        <taxon>eudicotyledons</taxon>
        <taxon>Gunneridae</taxon>
        <taxon>Pentapetalae</taxon>
        <taxon>asterids</taxon>
        <taxon>lamiids</taxon>
        <taxon>Solanales</taxon>
        <taxon>Solanaceae</taxon>
        <taxon>Solanoideae</taxon>
        <taxon>Solaneae</taxon>
        <taxon>Solanum</taxon>
    </lineage>
</organism>